<dbReference type="SMART" id="SM01175">
    <property type="entry name" value="DUF4206"/>
    <property type="match status" value="1"/>
</dbReference>
<dbReference type="InterPro" id="IPR052428">
    <property type="entry name" value="Autophagy_HostDef_Reg"/>
</dbReference>
<dbReference type="GO" id="GO:0006914">
    <property type="term" value="P:autophagy"/>
    <property type="evidence" value="ECO:0007669"/>
    <property type="project" value="UniProtKB-KW"/>
</dbReference>
<keyword evidence="5" id="KW-1185">Reference proteome</keyword>
<dbReference type="Pfam" id="PF21054">
    <property type="entry name" value="RUBC_PIKBD"/>
    <property type="match status" value="1"/>
</dbReference>
<protein>
    <recommendedName>
        <fullName evidence="3">Rubicon Homology domain-containing protein</fullName>
    </recommendedName>
</protein>
<dbReference type="OrthoDB" id="10067503at2759"/>
<dbReference type="PANTHER" id="PTHR45971:SF1">
    <property type="entry name" value="RUBICON, ISOFORM A"/>
    <property type="match status" value="1"/>
</dbReference>
<sequence>MGNCLCALLMGFTSEFEPPSYQGPFTKPTEGQSLMSYLTSQDFNTCANLEKENAHFRICEALIEAFESMKFTRMMKRQETGRSKSSSDCSSDEEIRELRQRIRIRKREKMMAKGRPFPSLSDDQTDTGTTSRTASSLMSSTDEFSSFSGESESDEEGADSRNIDLTMSADNQNLTAIRSSGLNLSMASLYSDAELLRSNQQLEKNSSYDESTNPGSAESIAISLLRKFSEKHLPKASELTWLVSECDAPQRLLPLPSSTPVSPDDAENANLSTNRTRLRGNLEWAPPRAQIIFTVHPPEKRAVLMNRQNFLCAGCGMRVDPAFMKRYRYCEYFGKYFCQCCHTGETSIIPGRVIEKWDFSRYPVANFSYSLLEKMWQEPLFHVDTINPSLYKRVRGLDSIRECRQQIVHLHSLLAICKRDPLLLKEMHKMPSHWISNDDVYSMDDFIQ</sequence>
<proteinExistence type="predicted"/>
<dbReference type="AlphaFoldDB" id="A0A8S4A4M3"/>
<evidence type="ECO:0000313" key="4">
    <source>
        <dbReference type="EMBL" id="CAG5135258.1"/>
    </source>
</evidence>
<reference evidence="4" key="1">
    <citation type="submission" date="2021-04" db="EMBL/GenBank/DDBJ databases">
        <authorList>
            <consortium name="Molecular Ecology Group"/>
        </authorList>
    </citation>
    <scope>NUCLEOTIDE SEQUENCE</scope>
</reference>
<dbReference type="InterPro" id="IPR025258">
    <property type="entry name" value="RH_dom"/>
</dbReference>
<dbReference type="Proteomes" id="UP000678393">
    <property type="component" value="Unassembled WGS sequence"/>
</dbReference>
<evidence type="ECO:0000259" key="3">
    <source>
        <dbReference type="SMART" id="SM01175"/>
    </source>
</evidence>
<name>A0A8S4A4M3_9EUPU</name>
<feature type="domain" description="Rubicon Homology" evidence="3">
    <location>
        <begin position="328"/>
        <end position="448"/>
    </location>
</feature>
<evidence type="ECO:0000256" key="2">
    <source>
        <dbReference type="SAM" id="MobiDB-lite"/>
    </source>
</evidence>
<dbReference type="InterPro" id="IPR048569">
    <property type="entry name" value="RUBC_PIKBD"/>
</dbReference>
<comment type="caution">
    <text evidence="4">The sequence shown here is derived from an EMBL/GenBank/DDBJ whole genome shotgun (WGS) entry which is preliminary data.</text>
</comment>
<dbReference type="PANTHER" id="PTHR45971">
    <property type="entry name" value="PHOX (PX) DOMAIN-CONTAINING PROTEIN"/>
    <property type="match status" value="1"/>
</dbReference>
<evidence type="ECO:0000313" key="5">
    <source>
        <dbReference type="Proteomes" id="UP000678393"/>
    </source>
</evidence>
<dbReference type="EMBL" id="CAJHNH020008112">
    <property type="protein sequence ID" value="CAG5135258.1"/>
    <property type="molecule type" value="Genomic_DNA"/>
</dbReference>
<dbReference type="Pfam" id="PF13901">
    <property type="entry name" value="RH_dom"/>
    <property type="match status" value="1"/>
</dbReference>
<accession>A0A8S4A4M3</accession>
<feature type="compositionally biased region" description="Low complexity" evidence="2">
    <location>
        <begin position="135"/>
        <end position="150"/>
    </location>
</feature>
<gene>
    <name evidence="4" type="ORF">CUNI_LOCUS20816</name>
</gene>
<dbReference type="GO" id="GO:1901981">
    <property type="term" value="F:phosphatidylinositol phosphate binding"/>
    <property type="evidence" value="ECO:0007669"/>
    <property type="project" value="TreeGrafter"/>
</dbReference>
<feature type="region of interest" description="Disordered" evidence="2">
    <location>
        <begin position="102"/>
        <end position="159"/>
    </location>
</feature>
<keyword evidence="1" id="KW-0072">Autophagy</keyword>
<organism evidence="4 5">
    <name type="scientific">Candidula unifasciata</name>
    <dbReference type="NCBI Taxonomy" id="100452"/>
    <lineage>
        <taxon>Eukaryota</taxon>
        <taxon>Metazoa</taxon>
        <taxon>Spiralia</taxon>
        <taxon>Lophotrochozoa</taxon>
        <taxon>Mollusca</taxon>
        <taxon>Gastropoda</taxon>
        <taxon>Heterobranchia</taxon>
        <taxon>Euthyneura</taxon>
        <taxon>Panpulmonata</taxon>
        <taxon>Eupulmonata</taxon>
        <taxon>Stylommatophora</taxon>
        <taxon>Helicina</taxon>
        <taxon>Helicoidea</taxon>
        <taxon>Geomitridae</taxon>
        <taxon>Candidula</taxon>
    </lineage>
</organism>
<evidence type="ECO:0000256" key="1">
    <source>
        <dbReference type="ARBA" id="ARBA00023006"/>
    </source>
</evidence>
<feature type="non-terminal residue" evidence="4">
    <location>
        <position position="1"/>
    </location>
</feature>